<accession>A0A6N4DHL8</accession>
<feature type="transmembrane region" description="Helical" evidence="1">
    <location>
        <begin position="30"/>
        <end position="48"/>
    </location>
</feature>
<organism evidence="2 3">
    <name type="scientific">Candidatus Sedimenticola endophacoides</name>
    <dbReference type="NCBI Taxonomy" id="2548426"/>
    <lineage>
        <taxon>Bacteria</taxon>
        <taxon>Pseudomonadati</taxon>
        <taxon>Pseudomonadota</taxon>
        <taxon>Gammaproteobacteria</taxon>
        <taxon>Chromatiales</taxon>
        <taxon>Sedimenticolaceae</taxon>
        <taxon>Sedimenticola</taxon>
    </lineage>
</organism>
<dbReference type="EMBL" id="PQCO01000307">
    <property type="protein sequence ID" value="PUD98423.1"/>
    <property type="molecule type" value="Genomic_DNA"/>
</dbReference>
<evidence type="ECO:0000256" key="1">
    <source>
        <dbReference type="SAM" id="Phobius"/>
    </source>
</evidence>
<dbReference type="Proteomes" id="UP000250928">
    <property type="component" value="Unassembled WGS sequence"/>
</dbReference>
<comment type="caution">
    <text evidence="2">The sequence shown here is derived from an EMBL/GenBank/DDBJ whole genome shotgun (WGS) entry which is preliminary data.</text>
</comment>
<dbReference type="AlphaFoldDB" id="A0A6N4DHL8"/>
<keyword evidence="1" id="KW-0472">Membrane</keyword>
<name>A0A6N4DHL8_9GAMM</name>
<evidence type="ECO:0000313" key="3">
    <source>
        <dbReference type="Proteomes" id="UP000250928"/>
    </source>
</evidence>
<protein>
    <submittedName>
        <fullName evidence="2">Uncharacterized protein</fullName>
    </submittedName>
</protein>
<gene>
    <name evidence="2" type="ORF">C3L24_12850</name>
</gene>
<proteinExistence type="predicted"/>
<sequence length="96" mass="10817">MLELIDTQKILNLARPFLAQLLERLENPLFWLQFAIVAAVFFLARWALAPLLRRMLDWLGAKSVRVPALGRPISALRKLLVPASCANRHGERSEGG</sequence>
<keyword evidence="1" id="KW-1133">Transmembrane helix</keyword>
<evidence type="ECO:0000313" key="2">
    <source>
        <dbReference type="EMBL" id="PUD98423.1"/>
    </source>
</evidence>
<reference evidence="2 3" key="1">
    <citation type="submission" date="2018-01" db="EMBL/GenBank/DDBJ databases">
        <title>Novel co-symbiosis in the lucinid bivalve Phacoides pectinatus.</title>
        <authorList>
            <person name="Lim S.J."/>
            <person name="Davis B.G."/>
            <person name="Gill D.E."/>
            <person name="Engel A.S."/>
            <person name="Anderson L.C."/>
            <person name="Campbell B.J."/>
        </authorList>
    </citation>
    <scope>NUCLEOTIDE SEQUENCE [LARGE SCALE GENOMIC DNA]</scope>
    <source>
        <strain evidence="2">N3_P5</strain>
    </source>
</reference>
<keyword evidence="1" id="KW-0812">Transmembrane</keyword>